<organism evidence="1 2">
    <name type="scientific">Brasilonema bromeliae SPC951</name>
    <dbReference type="NCBI Taxonomy" id="385972"/>
    <lineage>
        <taxon>Bacteria</taxon>
        <taxon>Bacillati</taxon>
        <taxon>Cyanobacteriota</taxon>
        <taxon>Cyanophyceae</taxon>
        <taxon>Nostocales</taxon>
        <taxon>Scytonemataceae</taxon>
        <taxon>Brasilonema</taxon>
        <taxon>Bromeliae group (in: Brasilonema)</taxon>
    </lineage>
</organism>
<gene>
    <name evidence="1" type="ORF">DP116_06690</name>
</gene>
<protein>
    <submittedName>
        <fullName evidence="1">Uncharacterized protein</fullName>
    </submittedName>
</protein>
<proteinExistence type="predicted"/>
<evidence type="ECO:0000313" key="1">
    <source>
        <dbReference type="EMBL" id="NMG19150.1"/>
    </source>
</evidence>
<dbReference type="Proteomes" id="UP000718564">
    <property type="component" value="Unassembled WGS sequence"/>
</dbReference>
<comment type="caution">
    <text evidence="1">The sequence shown here is derived from an EMBL/GenBank/DDBJ whole genome shotgun (WGS) entry which is preliminary data.</text>
</comment>
<accession>A0ABX1P478</accession>
<sequence>MLNLTQGFAVKTEHIFLFHKNALSSGDYLCRRYKNCRKIYGFIQRPSILIKLINSSTPLSSGTFLISSLPR</sequence>
<evidence type="ECO:0000313" key="2">
    <source>
        <dbReference type="Proteomes" id="UP000718564"/>
    </source>
</evidence>
<keyword evidence="2" id="KW-1185">Reference proteome</keyword>
<reference evidence="1 2" key="1">
    <citation type="submission" date="2018-06" db="EMBL/GenBank/DDBJ databases">
        <title>Comparative genomics of Brasilonema spp. strains.</title>
        <authorList>
            <person name="Alvarenga D.O."/>
            <person name="Fiore M.F."/>
            <person name="Varani A.M."/>
        </authorList>
    </citation>
    <scope>NUCLEOTIDE SEQUENCE [LARGE SCALE GENOMIC DNA]</scope>
    <source>
        <strain evidence="1 2">SPC951</strain>
    </source>
</reference>
<name>A0ABX1P478_9CYAN</name>
<dbReference type="EMBL" id="QMEB01000033">
    <property type="protein sequence ID" value="NMG19150.1"/>
    <property type="molecule type" value="Genomic_DNA"/>
</dbReference>